<name>A0AAV3AHU7_PYXAD</name>
<evidence type="ECO:0000259" key="3">
    <source>
        <dbReference type="PROSITE" id="PS50954"/>
    </source>
</evidence>
<dbReference type="SUPFAM" id="SSF63451">
    <property type="entry name" value="LEM domain"/>
    <property type="match status" value="1"/>
</dbReference>
<accession>A0AAV3AHU7</accession>
<dbReference type="EMBL" id="DYDO01000007">
    <property type="protein sequence ID" value="DBA21593.1"/>
    <property type="molecule type" value="Genomic_DNA"/>
</dbReference>
<evidence type="ECO:0000256" key="2">
    <source>
        <dbReference type="SAM" id="Phobius"/>
    </source>
</evidence>
<dbReference type="InterPro" id="IPR003887">
    <property type="entry name" value="LEM_dom"/>
</dbReference>
<dbReference type="SMART" id="SM00540">
    <property type="entry name" value="LEM"/>
    <property type="match status" value="1"/>
</dbReference>
<evidence type="ECO:0000313" key="4">
    <source>
        <dbReference type="EMBL" id="DBA21593.1"/>
    </source>
</evidence>
<dbReference type="AlphaFoldDB" id="A0AAV3AHU7"/>
<dbReference type="InterPro" id="IPR034989">
    <property type="entry name" value="LEM_emerin"/>
</dbReference>
<sequence length="196" mass="23366">MNKFKNLSDAELINILQDYGIQHGPIVDSTRTLYEKKLYEYERQKKTFPGSAEPSYESRQKYSTREYDDNQDDYETYEEETYTKTYARPQTYQRVREDFQNNSRFGDNTYKDISHVHHQSSYSKGVEPRRPIRPKAKEEEAEQSTRRFLPLWLQLLLLLVFAGFLVYLYISNTDQNPFKFLEESLYLSEKTADSAN</sequence>
<dbReference type="Gene3D" id="1.10.720.40">
    <property type="match status" value="1"/>
</dbReference>
<feature type="region of interest" description="Disordered" evidence="1">
    <location>
        <begin position="45"/>
        <end position="73"/>
    </location>
</feature>
<feature type="compositionally biased region" description="Basic and acidic residues" evidence="1">
    <location>
        <begin position="56"/>
        <end position="68"/>
    </location>
</feature>
<dbReference type="CDD" id="cd12939">
    <property type="entry name" value="LEM_emerin"/>
    <property type="match status" value="1"/>
</dbReference>
<keyword evidence="5" id="KW-1185">Reference proteome</keyword>
<dbReference type="InterPro" id="IPR011015">
    <property type="entry name" value="LEM/LEM-like_dom_sf"/>
</dbReference>
<feature type="transmembrane region" description="Helical" evidence="2">
    <location>
        <begin position="151"/>
        <end position="170"/>
    </location>
</feature>
<feature type="domain" description="LEM" evidence="3">
    <location>
        <begin position="1"/>
        <end position="45"/>
    </location>
</feature>
<evidence type="ECO:0000313" key="5">
    <source>
        <dbReference type="Proteomes" id="UP001181693"/>
    </source>
</evidence>
<dbReference type="Pfam" id="PF03020">
    <property type="entry name" value="LEM"/>
    <property type="match status" value="1"/>
</dbReference>
<reference evidence="4" key="1">
    <citation type="thesis" date="2020" institute="ProQuest LLC" country="789 East Eisenhower Parkway, Ann Arbor, MI, USA">
        <title>Comparative Genomics and Chromosome Evolution.</title>
        <authorList>
            <person name="Mudd A.B."/>
        </authorList>
    </citation>
    <scope>NUCLEOTIDE SEQUENCE</scope>
    <source>
        <strain evidence="4">1538</strain>
        <tissue evidence="4">Blood</tissue>
    </source>
</reference>
<dbReference type="PROSITE" id="PS50954">
    <property type="entry name" value="LEM"/>
    <property type="match status" value="1"/>
</dbReference>
<gene>
    <name evidence="4" type="ORF">GDO54_018204</name>
</gene>
<protein>
    <recommendedName>
        <fullName evidence="3">LEM domain-containing protein</fullName>
    </recommendedName>
</protein>
<comment type="caution">
    <text evidence="4">The sequence shown here is derived from an EMBL/GenBank/DDBJ whole genome shotgun (WGS) entry which is preliminary data.</text>
</comment>
<keyword evidence="2" id="KW-0472">Membrane</keyword>
<dbReference type="GO" id="GO:0005635">
    <property type="term" value="C:nuclear envelope"/>
    <property type="evidence" value="ECO:0007669"/>
    <property type="project" value="InterPro"/>
</dbReference>
<dbReference type="EMBL" id="DYDO01000007">
    <property type="protein sequence ID" value="DBA21594.1"/>
    <property type="molecule type" value="Genomic_DNA"/>
</dbReference>
<keyword evidence="2" id="KW-0812">Transmembrane</keyword>
<dbReference type="FunFam" id="1.10.720.40:FF:000001">
    <property type="entry name" value="LEM domain containing 2, isoform CRA_a"/>
    <property type="match status" value="1"/>
</dbReference>
<proteinExistence type="predicted"/>
<keyword evidence="2" id="KW-1133">Transmembrane helix</keyword>
<feature type="region of interest" description="Disordered" evidence="1">
    <location>
        <begin position="116"/>
        <end position="140"/>
    </location>
</feature>
<feature type="compositionally biased region" description="Basic and acidic residues" evidence="1">
    <location>
        <begin position="126"/>
        <end position="138"/>
    </location>
</feature>
<dbReference type="Proteomes" id="UP001181693">
    <property type="component" value="Unassembled WGS sequence"/>
</dbReference>
<organism evidence="4 5">
    <name type="scientific">Pyxicephalus adspersus</name>
    <name type="common">African bullfrog</name>
    <dbReference type="NCBI Taxonomy" id="30357"/>
    <lineage>
        <taxon>Eukaryota</taxon>
        <taxon>Metazoa</taxon>
        <taxon>Chordata</taxon>
        <taxon>Craniata</taxon>
        <taxon>Vertebrata</taxon>
        <taxon>Euteleostomi</taxon>
        <taxon>Amphibia</taxon>
        <taxon>Batrachia</taxon>
        <taxon>Anura</taxon>
        <taxon>Neobatrachia</taxon>
        <taxon>Ranoidea</taxon>
        <taxon>Pyxicephalidae</taxon>
        <taxon>Pyxicephalinae</taxon>
        <taxon>Pyxicephalus</taxon>
    </lineage>
</organism>
<dbReference type="PANTHER" id="PTHR15171">
    <property type="entry name" value="EMERIN"/>
    <property type="match status" value="1"/>
</dbReference>
<evidence type="ECO:0000256" key="1">
    <source>
        <dbReference type="SAM" id="MobiDB-lite"/>
    </source>
</evidence>
<dbReference type="InterPro" id="IPR035004">
    <property type="entry name" value="Emerin"/>
</dbReference>
<dbReference type="PANTHER" id="PTHR15171:SF2">
    <property type="entry name" value="EMERIN"/>
    <property type="match status" value="1"/>
</dbReference>